<dbReference type="InterPro" id="IPR038772">
    <property type="entry name" value="Sph/SMPD2-like"/>
</dbReference>
<evidence type="ECO:0000313" key="4">
    <source>
        <dbReference type="EMBL" id="KDR73724.1"/>
    </source>
</evidence>
<dbReference type="InterPro" id="IPR036404">
    <property type="entry name" value="Jacalin-like_lectin_dom_sf"/>
</dbReference>
<dbReference type="PANTHER" id="PTHR16320:SF1">
    <property type="entry name" value="SPHINGOMYELINASE DDB_G0288017"/>
    <property type="match status" value="1"/>
</dbReference>
<dbReference type="PANTHER" id="PTHR16320">
    <property type="entry name" value="SPHINGOMYELINASE FAMILY MEMBER"/>
    <property type="match status" value="1"/>
</dbReference>
<protein>
    <recommendedName>
        <fullName evidence="6">Jacalin-type lectin domain-containing protein</fullName>
    </recommendedName>
</protein>
<keyword evidence="1" id="KW-0732">Signal</keyword>
<dbReference type="HOGENOM" id="CLU_032141_0_0_1"/>
<dbReference type="AlphaFoldDB" id="A0A067T1A0"/>
<dbReference type="OrthoDB" id="40902at2759"/>
<proteinExistence type="predicted"/>
<reference evidence="5" key="1">
    <citation type="journal article" date="2014" name="Proc. Natl. Acad. Sci. U.S.A.">
        <title>Extensive sampling of basidiomycete genomes demonstrates inadequacy of the white-rot/brown-rot paradigm for wood decay fungi.</title>
        <authorList>
            <person name="Riley R."/>
            <person name="Salamov A.A."/>
            <person name="Brown D.W."/>
            <person name="Nagy L.G."/>
            <person name="Floudas D."/>
            <person name="Held B.W."/>
            <person name="Levasseur A."/>
            <person name="Lombard V."/>
            <person name="Morin E."/>
            <person name="Otillar R."/>
            <person name="Lindquist E.A."/>
            <person name="Sun H."/>
            <person name="LaButti K.M."/>
            <person name="Schmutz J."/>
            <person name="Jabbour D."/>
            <person name="Luo H."/>
            <person name="Baker S.E."/>
            <person name="Pisabarro A.G."/>
            <person name="Walton J.D."/>
            <person name="Blanchette R.A."/>
            <person name="Henrissat B."/>
            <person name="Martin F."/>
            <person name="Cullen D."/>
            <person name="Hibbett D.S."/>
            <person name="Grigoriev I.V."/>
        </authorList>
    </citation>
    <scope>NUCLEOTIDE SEQUENCE [LARGE SCALE GENOMIC DNA]</scope>
    <source>
        <strain evidence="5">CBS 339.88</strain>
    </source>
</reference>
<name>A0A067T1A0_GALM3</name>
<evidence type="ECO:0000313" key="5">
    <source>
        <dbReference type="Proteomes" id="UP000027222"/>
    </source>
</evidence>
<feature type="signal peptide" evidence="1">
    <location>
        <begin position="1"/>
        <end position="16"/>
    </location>
</feature>
<dbReference type="InterPro" id="IPR000300">
    <property type="entry name" value="IPPc"/>
</dbReference>
<feature type="chain" id="PRO_5001646429" description="Jacalin-type lectin domain-containing protein" evidence="1">
    <location>
        <begin position="17"/>
        <end position="451"/>
    </location>
</feature>
<dbReference type="Gene3D" id="2.100.10.30">
    <property type="entry name" value="Jacalin-like lectin domain"/>
    <property type="match status" value="1"/>
</dbReference>
<keyword evidence="5" id="KW-1185">Reference proteome</keyword>
<evidence type="ECO:0000256" key="1">
    <source>
        <dbReference type="SAM" id="SignalP"/>
    </source>
</evidence>
<gene>
    <name evidence="4" type="ORF">GALMADRAFT_629888</name>
</gene>
<dbReference type="Proteomes" id="UP000027222">
    <property type="component" value="Unassembled WGS sequence"/>
</dbReference>
<dbReference type="STRING" id="685588.A0A067T1A0"/>
<dbReference type="Pfam" id="PF01419">
    <property type="entry name" value="Jacalin"/>
    <property type="match status" value="1"/>
</dbReference>
<dbReference type="GO" id="GO:0005737">
    <property type="term" value="C:cytoplasm"/>
    <property type="evidence" value="ECO:0007669"/>
    <property type="project" value="TreeGrafter"/>
</dbReference>
<dbReference type="InterPro" id="IPR036691">
    <property type="entry name" value="Endo/exonu/phosph_ase_sf"/>
</dbReference>
<dbReference type="Gene3D" id="3.60.10.10">
    <property type="entry name" value="Endonuclease/exonuclease/phosphatase"/>
    <property type="match status" value="1"/>
</dbReference>
<dbReference type="Pfam" id="PF22669">
    <property type="entry name" value="Exo_endo_phos2"/>
    <property type="match status" value="1"/>
</dbReference>
<dbReference type="GO" id="GO:0004767">
    <property type="term" value="F:sphingomyelin phosphodiesterase activity"/>
    <property type="evidence" value="ECO:0007669"/>
    <property type="project" value="InterPro"/>
</dbReference>
<dbReference type="EMBL" id="KL142385">
    <property type="protein sequence ID" value="KDR73724.1"/>
    <property type="molecule type" value="Genomic_DNA"/>
</dbReference>
<dbReference type="SUPFAM" id="SSF56219">
    <property type="entry name" value="DNase I-like"/>
    <property type="match status" value="1"/>
</dbReference>
<evidence type="ECO:0000259" key="3">
    <source>
        <dbReference type="Pfam" id="PF22669"/>
    </source>
</evidence>
<accession>A0A067T1A0</accession>
<dbReference type="InterPro" id="IPR001229">
    <property type="entry name" value="Jacalin-like_lectin_dom"/>
</dbReference>
<evidence type="ECO:0000259" key="2">
    <source>
        <dbReference type="Pfam" id="PF01419"/>
    </source>
</evidence>
<dbReference type="GO" id="GO:0016791">
    <property type="term" value="F:phosphatase activity"/>
    <property type="evidence" value="ECO:0007669"/>
    <property type="project" value="InterPro"/>
</dbReference>
<sequence length="451" mass="47608">MLRWALLAISIRVVLAAQIVGNLTLLSYNVAGLPELLSSGNPAVDTALISPRLQPYNIINVQEDFNYHATLYASDHHAFRTPTSGGAAIGSGLNTLSDFPYIDFERTKWKDCNLNSGDCLTPKGFTFMRVRVSDGVWVDIYNLHADAGSDSGDVTARASNLAQLAGYIAKWSPGMAVIVMGDTNTRYSRPGDSDSLHTFLANTGTTDLWVSKIRGGSFPASGSPSLVCPFPFPAGTTQEQMVACEVVDKFFLRSGPAVSFPAATYVNENLAFVNSTGGPLSDHYPTTSTVTWRASSSIRLGDPAGGPHGDPFNDIPSLLTTSVPRLTSITIRGGSRVDGIIYTVQDASGSTTTTSHGGTGGTPTTLTLGVGERIVKSLACSGSFSDTTRVFYLQLTTSSGRTLTAGKTTGDCVTTTIPTDAGSPGAWGLVAFWGRSGDEMDRVAPIWGASY</sequence>
<dbReference type="SUPFAM" id="SSF51101">
    <property type="entry name" value="Mannose-binding lectins"/>
    <property type="match status" value="1"/>
</dbReference>
<dbReference type="GO" id="GO:0046856">
    <property type="term" value="P:phosphatidylinositol dephosphorylation"/>
    <property type="evidence" value="ECO:0007669"/>
    <property type="project" value="InterPro"/>
</dbReference>
<feature type="domain" description="Inositol polyphosphate-related phosphatase" evidence="3">
    <location>
        <begin position="51"/>
        <end position="208"/>
    </location>
</feature>
<feature type="domain" description="Jacalin-type lectin" evidence="2">
    <location>
        <begin position="303"/>
        <end position="442"/>
    </location>
</feature>
<organism evidence="4 5">
    <name type="scientific">Galerina marginata (strain CBS 339.88)</name>
    <dbReference type="NCBI Taxonomy" id="685588"/>
    <lineage>
        <taxon>Eukaryota</taxon>
        <taxon>Fungi</taxon>
        <taxon>Dikarya</taxon>
        <taxon>Basidiomycota</taxon>
        <taxon>Agaricomycotina</taxon>
        <taxon>Agaricomycetes</taxon>
        <taxon>Agaricomycetidae</taxon>
        <taxon>Agaricales</taxon>
        <taxon>Agaricineae</taxon>
        <taxon>Strophariaceae</taxon>
        <taxon>Galerina</taxon>
    </lineage>
</organism>
<evidence type="ECO:0008006" key="6">
    <source>
        <dbReference type="Google" id="ProtNLM"/>
    </source>
</evidence>